<keyword evidence="1" id="KW-1133">Transmembrane helix</keyword>
<dbReference type="RefSeq" id="WP_252344962.1">
    <property type="nucleotide sequence ID" value="NZ_JAHKBE010000043.1"/>
</dbReference>
<organism evidence="2 3">
    <name type="scientific">Hallella faecis</name>
    <dbReference type="NCBI Taxonomy" id="2841596"/>
    <lineage>
        <taxon>Bacteria</taxon>
        <taxon>Pseudomonadati</taxon>
        <taxon>Bacteroidota</taxon>
        <taxon>Bacteroidia</taxon>
        <taxon>Bacteroidales</taxon>
        <taxon>Prevotellaceae</taxon>
        <taxon>Hallella</taxon>
    </lineage>
</organism>
<evidence type="ECO:0000313" key="3">
    <source>
        <dbReference type="Proteomes" id="UP001487296"/>
    </source>
</evidence>
<accession>A0ABV1FSC8</accession>
<feature type="transmembrane region" description="Helical" evidence="1">
    <location>
        <begin position="21"/>
        <end position="40"/>
    </location>
</feature>
<evidence type="ECO:0000256" key="1">
    <source>
        <dbReference type="SAM" id="Phobius"/>
    </source>
</evidence>
<dbReference type="SMART" id="SM00028">
    <property type="entry name" value="TPR"/>
    <property type="match status" value="3"/>
</dbReference>
<protein>
    <recommendedName>
        <fullName evidence="4">Tetratricopeptide repeat protein</fullName>
    </recommendedName>
</protein>
<dbReference type="Proteomes" id="UP001487296">
    <property type="component" value="Unassembled WGS sequence"/>
</dbReference>
<keyword evidence="1" id="KW-0812">Transmembrane</keyword>
<dbReference type="InterPro" id="IPR019734">
    <property type="entry name" value="TPR_rpt"/>
</dbReference>
<keyword evidence="3" id="KW-1185">Reference proteome</keyword>
<dbReference type="SUPFAM" id="SSF48452">
    <property type="entry name" value="TPR-like"/>
    <property type="match status" value="1"/>
</dbReference>
<proteinExistence type="predicted"/>
<comment type="caution">
    <text evidence="2">The sequence shown here is derived from an EMBL/GenBank/DDBJ whole genome shotgun (WGS) entry which is preliminary data.</text>
</comment>
<sequence>MILRHHTLGKTSLPVRYLRTISTVLMFLVFPMTGNIGAWAQPTDSERLGMAIDYFQNGKYHESMLILQDLNQHYRLNPRFQAYLGVCYYYEWDYEHATECLSKAIPKLEKFAPQERSFYYFANAESLFNLKEYDKALLNYQQMLTVCHNNEKGDAYYKIGLIHTFRNQWIDALDNLQSAWFYYTQYTTNKKARIAQIRNMIQGCCDQINGKGTQ</sequence>
<dbReference type="EMBL" id="JBBNFP010000041">
    <property type="protein sequence ID" value="MEQ2487318.1"/>
    <property type="molecule type" value="Genomic_DNA"/>
</dbReference>
<dbReference type="Gene3D" id="1.25.40.10">
    <property type="entry name" value="Tetratricopeptide repeat domain"/>
    <property type="match status" value="2"/>
</dbReference>
<gene>
    <name evidence="2" type="ORF">AAAT34_09725</name>
</gene>
<evidence type="ECO:0008006" key="4">
    <source>
        <dbReference type="Google" id="ProtNLM"/>
    </source>
</evidence>
<evidence type="ECO:0000313" key="2">
    <source>
        <dbReference type="EMBL" id="MEQ2487318.1"/>
    </source>
</evidence>
<keyword evidence="1" id="KW-0472">Membrane</keyword>
<reference evidence="2 3" key="1">
    <citation type="submission" date="2024-04" db="EMBL/GenBank/DDBJ databases">
        <title>Human intestinal bacterial collection.</title>
        <authorList>
            <person name="Pauvert C."/>
            <person name="Hitch T.C.A."/>
            <person name="Clavel T."/>
        </authorList>
    </citation>
    <scope>NUCLEOTIDE SEQUENCE [LARGE SCALE GENOMIC DNA]</scope>
    <source>
        <strain evidence="2 3">CLA-AA-H145</strain>
    </source>
</reference>
<name>A0ABV1FSC8_9BACT</name>
<dbReference type="InterPro" id="IPR011990">
    <property type="entry name" value="TPR-like_helical_dom_sf"/>
</dbReference>